<dbReference type="SUPFAM" id="SSF75304">
    <property type="entry name" value="Amidase signature (AS) enzymes"/>
    <property type="match status" value="1"/>
</dbReference>
<dbReference type="RefSeq" id="WP_085807456.1">
    <property type="nucleotide sequence ID" value="NZ_FWFX01000016.1"/>
</dbReference>
<dbReference type="PANTHER" id="PTHR11895:SF176">
    <property type="entry name" value="AMIDASE AMID-RELATED"/>
    <property type="match status" value="1"/>
</dbReference>
<evidence type="ECO:0000313" key="3">
    <source>
        <dbReference type="Proteomes" id="UP000193061"/>
    </source>
</evidence>
<dbReference type="EC" id="6.3.5.-" evidence="2"/>
<dbReference type="InterPro" id="IPR036928">
    <property type="entry name" value="AS_sf"/>
</dbReference>
<dbReference type="InterPro" id="IPR023631">
    <property type="entry name" value="Amidase_dom"/>
</dbReference>
<dbReference type="Pfam" id="PF01425">
    <property type="entry name" value="Amidase"/>
    <property type="match status" value="1"/>
</dbReference>
<dbReference type="Gene3D" id="3.90.1300.10">
    <property type="entry name" value="Amidase signature (AS) domain"/>
    <property type="match status" value="1"/>
</dbReference>
<dbReference type="Proteomes" id="UP000193061">
    <property type="component" value="Unassembled WGS sequence"/>
</dbReference>
<proteinExistence type="predicted"/>
<sequence length="482" mass="51688">MSDEIAFSDVRSLKRRLDAREITPSELVHVFADRIARFNALSHAFITVTGASAAVSAAKLTPEDLTRSSFAGIPYASKDLFDVEGVLTSAGSRVFHDQIATEDAFAIMQLRAAGALSMGKTNLHEFAYGATGENDVYGTCVNAYDPTRLAGGSSSGSAAAVAFGLVPAALGTDTGGSVRAPAALNGLVGLKPTIGRVPTSGVVPYCWTLDHVGLMTRTITDCADLLGIVAGYDPHDPASVNQPVDIYADHLGGGVRGLRVGIPENFYFERTDPEILGAVERVKSHLSKQGAKLIPVTFPDMEHSRTISLTVQMPEALSAHSAYLQERGELYGKDFRAGLALGQCLLAEHYVRAKRFIEQYRRQTNALFEDVDVILTPATPEIAQKLGAVNTIRDGVEEAVGNAITRFTTFFNMTGHPALTMPCGMHSEGLPVALQLVGRYFEESTILRAGHCLESNEDFAVPLPRIDGYVGTNVRNQVHHDG</sequence>
<dbReference type="PANTHER" id="PTHR11895">
    <property type="entry name" value="TRANSAMIDASE"/>
    <property type="match status" value="1"/>
</dbReference>
<evidence type="ECO:0000313" key="2">
    <source>
        <dbReference type="EMBL" id="SLN69901.1"/>
    </source>
</evidence>
<organism evidence="2 3">
    <name type="scientific">Roseovarius albus</name>
    <dbReference type="NCBI Taxonomy" id="1247867"/>
    <lineage>
        <taxon>Bacteria</taxon>
        <taxon>Pseudomonadati</taxon>
        <taxon>Pseudomonadota</taxon>
        <taxon>Alphaproteobacteria</taxon>
        <taxon>Rhodobacterales</taxon>
        <taxon>Roseobacteraceae</taxon>
        <taxon>Roseovarius</taxon>
    </lineage>
</organism>
<gene>
    <name evidence="2" type="primary">gatA_4</name>
    <name evidence="2" type="ORF">ROA7450_03793</name>
</gene>
<dbReference type="GO" id="GO:0016740">
    <property type="term" value="F:transferase activity"/>
    <property type="evidence" value="ECO:0007669"/>
    <property type="project" value="UniProtKB-KW"/>
</dbReference>
<dbReference type="PROSITE" id="PS00571">
    <property type="entry name" value="AMIDASES"/>
    <property type="match status" value="1"/>
</dbReference>
<dbReference type="AlphaFoldDB" id="A0A1X7A4I0"/>
<feature type="domain" description="Amidase" evidence="1">
    <location>
        <begin position="26"/>
        <end position="447"/>
    </location>
</feature>
<evidence type="ECO:0000259" key="1">
    <source>
        <dbReference type="Pfam" id="PF01425"/>
    </source>
</evidence>
<dbReference type="InterPro" id="IPR000120">
    <property type="entry name" value="Amidase"/>
</dbReference>
<dbReference type="OrthoDB" id="9811471at2"/>
<keyword evidence="3" id="KW-1185">Reference proteome</keyword>
<protein>
    <submittedName>
        <fullName evidence="2">Glutamyl-tRNA(Gln) amidotransferase subunit A</fullName>
        <ecNumber evidence="2">6.3.5.-</ecNumber>
    </submittedName>
</protein>
<name>A0A1X7A4I0_9RHOB</name>
<dbReference type="GO" id="GO:0016874">
    <property type="term" value="F:ligase activity"/>
    <property type="evidence" value="ECO:0007669"/>
    <property type="project" value="UniProtKB-KW"/>
</dbReference>
<keyword evidence="2" id="KW-0808">Transferase</keyword>
<reference evidence="2 3" key="1">
    <citation type="submission" date="2017-03" db="EMBL/GenBank/DDBJ databases">
        <authorList>
            <person name="Afonso C.L."/>
            <person name="Miller P.J."/>
            <person name="Scott M.A."/>
            <person name="Spackman E."/>
            <person name="Goraichik I."/>
            <person name="Dimitrov K.M."/>
            <person name="Suarez D.L."/>
            <person name="Swayne D.E."/>
        </authorList>
    </citation>
    <scope>NUCLEOTIDE SEQUENCE [LARGE SCALE GENOMIC DNA]</scope>
    <source>
        <strain evidence="2 3">CECT 7450</strain>
    </source>
</reference>
<dbReference type="InterPro" id="IPR020556">
    <property type="entry name" value="Amidase_CS"/>
</dbReference>
<accession>A0A1X7A4I0</accession>
<dbReference type="EMBL" id="FWFX01000016">
    <property type="protein sequence ID" value="SLN69901.1"/>
    <property type="molecule type" value="Genomic_DNA"/>
</dbReference>
<keyword evidence="2" id="KW-0436">Ligase</keyword>